<dbReference type="EMBL" id="CAJPWZ010002052">
    <property type="protein sequence ID" value="CAG2230152.1"/>
    <property type="molecule type" value="Genomic_DNA"/>
</dbReference>
<dbReference type="Proteomes" id="UP000683360">
    <property type="component" value="Unassembled WGS sequence"/>
</dbReference>
<keyword evidence="2" id="KW-1185">Reference proteome</keyword>
<protein>
    <submittedName>
        <fullName evidence="1">Uncharacterized protein</fullName>
    </submittedName>
</protein>
<evidence type="ECO:0000313" key="2">
    <source>
        <dbReference type="Proteomes" id="UP000683360"/>
    </source>
</evidence>
<name>A0A8S3TF44_MYTED</name>
<accession>A0A8S3TF44</accession>
<proteinExistence type="predicted"/>
<dbReference type="AlphaFoldDB" id="A0A8S3TF44"/>
<evidence type="ECO:0000313" key="1">
    <source>
        <dbReference type="EMBL" id="CAG2230152.1"/>
    </source>
</evidence>
<sequence length="426" mass="48848">MTKYIRPAKNLVASGARASVKFSPWTLTDVVSNYQDFQLRPLRVGALSFGKRFGGSEVFSYIENNSRQFVREEFLTDQDVNQNAISTYSVDFESIFSKGFDAIHDSIVDDSSQNDDVKLFTKFLDSLDYHEGCLLNFFLENTPNISEPEMRTNLATHVLLKSTTKINLSNALVIYVKEKCIMGRQHLEIDISGIADQKLCYSQEQEVNVKYLLKKDDQLLASTIQVNLRVCLIMTRVSSDVIPLYNKLSVRPLHLPSIRDDTKYPKTGIVQDIVTAIPTIVLNPFGFDVYIYDPQHDVLLRNFDQPIPFWRQSESNPKQKVLNKSSLLQLWLMMNHLVFKPQFTKDGIIALGGTAGFLSQVDSVRMERLEEMMNLGLPAKAKDFKLSEFKSTIPAYHISCRDNQEQRNTDIRIRNSEKPMEEYKQQ</sequence>
<gene>
    <name evidence="1" type="ORF">MEDL_43024</name>
</gene>
<reference evidence="1" key="1">
    <citation type="submission" date="2021-03" db="EMBL/GenBank/DDBJ databases">
        <authorList>
            <person name="Bekaert M."/>
        </authorList>
    </citation>
    <scope>NUCLEOTIDE SEQUENCE</scope>
</reference>
<organism evidence="1 2">
    <name type="scientific">Mytilus edulis</name>
    <name type="common">Blue mussel</name>
    <dbReference type="NCBI Taxonomy" id="6550"/>
    <lineage>
        <taxon>Eukaryota</taxon>
        <taxon>Metazoa</taxon>
        <taxon>Spiralia</taxon>
        <taxon>Lophotrochozoa</taxon>
        <taxon>Mollusca</taxon>
        <taxon>Bivalvia</taxon>
        <taxon>Autobranchia</taxon>
        <taxon>Pteriomorphia</taxon>
        <taxon>Mytilida</taxon>
        <taxon>Mytiloidea</taxon>
        <taxon>Mytilidae</taxon>
        <taxon>Mytilinae</taxon>
        <taxon>Mytilus</taxon>
    </lineage>
</organism>
<comment type="caution">
    <text evidence="1">The sequence shown here is derived from an EMBL/GenBank/DDBJ whole genome shotgun (WGS) entry which is preliminary data.</text>
</comment>